<accession>A0A8J3Z5J2</accession>
<proteinExistence type="inferred from homology"/>
<dbReference type="AlphaFoldDB" id="A0A8J3Z5J2"/>
<evidence type="ECO:0000313" key="7">
    <source>
        <dbReference type="EMBL" id="GIJ55695.1"/>
    </source>
</evidence>
<dbReference type="PANTHER" id="PTHR46797:SF23">
    <property type="entry name" value="HTH-TYPE TRANSCRIPTIONAL REGULATOR SUTR"/>
    <property type="match status" value="1"/>
</dbReference>
<keyword evidence="3" id="KW-0805">Transcription regulation</keyword>
<gene>
    <name evidence="7" type="ORF">Vau01_032110</name>
</gene>
<keyword evidence="8" id="KW-1185">Reference proteome</keyword>
<keyword evidence="4" id="KW-0238">DNA-binding</keyword>
<evidence type="ECO:0000256" key="1">
    <source>
        <dbReference type="ARBA" id="ARBA00007227"/>
    </source>
</evidence>
<evidence type="ECO:0000256" key="4">
    <source>
        <dbReference type="ARBA" id="ARBA00023125"/>
    </source>
</evidence>
<protein>
    <submittedName>
        <fullName evidence="7">XRE family transcriptional regulator</fullName>
    </submittedName>
</protein>
<dbReference type="EMBL" id="BOPG01000021">
    <property type="protein sequence ID" value="GIJ55695.1"/>
    <property type="molecule type" value="Genomic_DNA"/>
</dbReference>
<reference evidence="7" key="1">
    <citation type="submission" date="2021-01" db="EMBL/GenBank/DDBJ databases">
        <title>Whole genome shotgun sequence of Virgisporangium aurantiacum NBRC 16421.</title>
        <authorList>
            <person name="Komaki H."/>
            <person name="Tamura T."/>
        </authorList>
    </citation>
    <scope>NUCLEOTIDE SEQUENCE</scope>
    <source>
        <strain evidence="7">NBRC 16421</strain>
    </source>
</reference>
<dbReference type="SMART" id="SM00530">
    <property type="entry name" value="HTH_XRE"/>
    <property type="match status" value="1"/>
</dbReference>
<dbReference type="GO" id="GO:0005829">
    <property type="term" value="C:cytosol"/>
    <property type="evidence" value="ECO:0007669"/>
    <property type="project" value="TreeGrafter"/>
</dbReference>
<sequence>MDKTYAGRRLRRLREDRGLSQAALARRLSVSPSYLNQIEHDSRPLTVPVLLRLCEEFGVDAGFFAAHDVTRLIAEIREVVADGALASPEAAGEAAELAEKLPHTARALVTLHRRYRQALEQLALLTDGRASDAPAPQIAMMPHEEARDYFYRRHNYIAELDAAAEEVAGELGAGPGQTLTALATRLARHGIEVVGLDAATASSPTNPGEQHRYDEATKRLYLAGHLRPGQQAFRMAVQLAFAEYADLITDLAADEELSSPPAVTLTRVGLANYFAAALIMPYRTFHATAERYRYDIERLADHFGVGFETVCHRLSTLQRPRLRGVPFSFIRVDRAGNMSKRSSATGFHFTRTGSTCPLWNVYEAFAAPGRILVQIASMPDNSRYLWVARTVTRTPGRYGAPGKTFAVGLGCDVRHADRLVYAAGRDLDNRDAAVPIGVGCKVCDREGCPQRAFPQIGRSLAVDENRSTFAPYPHDDPGLSG</sequence>
<dbReference type="InterPro" id="IPR010359">
    <property type="entry name" value="IrrE_HExxH"/>
</dbReference>
<dbReference type="InterPro" id="IPR010982">
    <property type="entry name" value="Lambda_DNA-bd_dom_sf"/>
</dbReference>
<dbReference type="InterPro" id="IPR001387">
    <property type="entry name" value="Cro/C1-type_HTH"/>
</dbReference>
<dbReference type="PIRSF" id="PIRSF019251">
    <property type="entry name" value="Rv0465c"/>
    <property type="match status" value="1"/>
</dbReference>
<dbReference type="CDD" id="cd00093">
    <property type="entry name" value="HTH_XRE"/>
    <property type="match status" value="1"/>
</dbReference>
<keyword evidence="2" id="KW-0678">Repressor</keyword>
<dbReference type="RefSeq" id="WP_203992881.1">
    <property type="nucleotide sequence ID" value="NZ_BOPG01000021.1"/>
</dbReference>
<name>A0A8J3Z5J2_9ACTN</name>
<dbReference type="Pfam" id="PF06114">
    <property type="entry name" value="Peptidase_M78"/>
    <property type="match status" value="1"/>
</dbReference>
<dbReference type="PANTHER" id="PTHR46797">
    <property type="entry name" value="HTH-TYPE TRANSCRIPTIONAL REGULATOR"/>
    <property type="match status" value="1"/>
</dbReference>
<dbReference type="Proteomes" id="UP000612585">
    <property type="component" value="Unassembled WGS sequence"/>
</dbReference>
<dbReference type="InterPro" id="IPR026281">
    <property type="entry name" value="HTH_RamB"/>
</dbReference>
<dbReference type="GO" id="GO:0003700">
    <property type="term" value="F:DNA-binding transcription factor activity"/>
    <property type="evidence" value="ECO:0007669"/>
    <property type="project" value="TreeGrafter"/>
</dbReference>
<dbReference type="SUPFAM" id="SSF47413">
    <property type="entry name" value="lambda repressor-like DNA-binding domains"/>
    <property type="match status" value="1"/>
</dbReference>
<keyword evidence="5" id="KW-0804">Transcription</keyword>
<dbReference type="FunFam" id="1.10.260.40:FF:000025">
    <property type="entry name" value="Cro/Cl family transcriptional regulator"/>
    <property type="match status" value="1"/>
</dbReference>
<dbReference type="Gene3D" id="1.10.260.40">
    <property type="entry name" value="lambda repressor-like DNA-binding domains"/>
    <property type="match status" value="1"/>
</dbReference>
<organism evidence="7 8">
    <name type="scientific">Virgisporangium aurantiacum</name>
    <dbReference type="NCBI Taxonomy" id="175570"/>
    <lineage>
        <taxon>Bacteria</taxon>
        <taxon>Bacillati</taxon>
        <taxon>Actinomycetota</taxon>
        <taxon>Actinomycetes</taxon>
        <taxon>Micromonosporales</taxon>
        <taxon>Micromonosporaceae</taxon>
        <taxon>Virgisporangium</taxon>
    </lineage>
</organism>
<dbReference type="GO" id="GO:0003677">
    <property type="term" value="F:DNA binding"/>
    <property type="evidence" value="ECO:0007669"/>
    <property type="project" value="UniProtKB-KW"/>
</dbReference>
<evidence type="ECO:0000256" key="3">
    <source>
        <dbReference type="ARBA" id="ARBA00023015"/>
    </source>
</evidence>
<feature type="domain" description="HTH cro/C1-type" evidence="6">
    <location>
        <begin position="10"/>
        <end position="64"/>
    </location>
</feature>
<dbReference type="Pfam" id="PF09856">
    <property type="entry name" value="ScfRs"/>
    <property type="match status" value="1"/>
</dbReference>
<dbReference type="InterPro" id="IPR050807">
    <property type="entry name" value="TransReg_Diox_bact_type"/>
</dbReference>
<comment type="similarity">
    <text evidence="1">Belongs to the short-chain fatty acyl-CoA assimilation regulator (ScfR) family.</text>
</comment>
<comment type="caution">
    <text evidence="7">The sequence shown here is derived from an EMBL/GenBank/DDBJ whole genome shotgun (WGS) entry which is preliminary data.</text>
</comment>
<evidence type="ECO:0000256" key="5">
    <source>
        <dbReference type="ARBA" id="ARBA00023163"/>
    </source>
</evidence>
<dbReference type="InterPro" id="IPR018653">
    <property type="entry name" value="ScfR_C"/>
</dbReference>
<evidence type="ECO:0000256" key="2">
    <source>
        <dbReference type="ARBA" id="ARBA00022491"/>
    </source>
</evidence>
<evidence type="ECO:0000259" key="6">
    <source>
        <dbReference type="PROSITE" id="PS50943"/>
    </source>
</evidence>
<dbReference type="PROSITE" id="PS50943">
    <property type="entry name" value="HTH_CROC1"/>
    <property type="match status" value="1"/>
</dbReference>
<evidence type="ECO:0000313" key="8">
    <source>
        <dbReference type="Proteomes" id="UP000612585"/>
    </source>
</evidence>
<dbReference type="Pfam" id="PF13560">
    <property type="entry name" value="HTH_31"/>
    <property type="match status" value="1"/>
</dbReference>